<evidence type="ECO:0000256" key="2">
    <source>
        <dbReference type="ARBA" id="ARBA00011209"/>
    </source>
</evidence>
<keyword evidence="8" id="KW-0460">Magnesium</keyword>
<keyword evidence="14" id="KW-1185">Reference proteome</keyword>
<dbReference type="GO" id="GO:0005524">
    <property type="term" value="F:ATP binding"/>
    <property type="evidence" value="ECO:0007669"/>
    <property type="project" value="UniProtKB-KW"/>
</dbReference>
<evidence type="ECO:0000256" key="9">
    <source>
        <dbReference type="ARBA" id="ARBA00022917"/>
    </source>
</evidence>
<dbReference type="Pfam" id="PF03484">
    <property type="entry name" value="B5"/>
    <property type="match status" value="1"/>
</dbReference>
<evidence type="ECO:0000256" key="8">
    <source>
        <dbReference type="ARBA" id="ARBA00022842"/>
    </source>
</evidence>
<comment type="subunit">
    <text evidence="2">Tetramer of two alpha and two beta subunits.</text>
</comment>
<dbReference type="EMBL" id="NCKV01002173">
    <property type="protein sequence ID" value="RWS27219.1"/>
    <property type="molecule type" value="Genomic_DNA"/>
</dbReference>
<keyword evidence="4 13" id="KW-0436">Ligase</keyword>
<dbReference type="Pfam" id="PF17759">
    <property type="entry name" value="tRNA_synthFbeta"/>
    <property type="match status" value="1"/>
</dbReference>
<dbReference type="OrthoDB" id="1698572at2759"/>
<comment type="cofactor">
    <cofactor evidence="1">
        <name>Mg(2+)</name>
        <dbReference type="ChEBI" id="CHEBI:18420"/>
    </cofactor>
</comment>
<name>A0A443SI79_9ACAR</name>
<dbReference type="FunFam" id="3.30.930.10:FF:000032">
    <property type="entry name" value="Phenylalanine--tRNA ligase beta subunit"/>
    <property type="match status" value="1"/>
</dbReference>
<evidence type="ECO:0000256" key="3">
    <source>
        <dbReference type="ARBA" id="ARBA00012814"/>
    </source>
</evidence>
<evidence type="ECO:0000259" key="12">
    <source>
        <dbReference type="PROSITE" id="PS51483"/>
    </source>
</evidence>
<comment type="catalytic activity">
    <reaction evidence="11">
        <text>tRNA(Phe) + L-phenylalanine + ATP = L-phenylalanyl-tRNA(Phe) + AMP + diphosphate + H(+)</text>
        <dbReference type="Rhea" id="RHEA:19413"/>
        <dbReference type="Rhea" id="RHEA-COMP:9668"/>
        <dbReference type="Rhea" id="RHEA-COMP:9699"/>
        <dbReference type="ChEBI" id="CHEBI:15378"/>
        <dbReference type="ChEBI" id="CHEBI:30616"/>
        <dbReference type="ChEBI" id="CHEBI:33019"/>
        <dbReference type="ChEBI" id="CHEBI:58095"/>
        <dbReference type="ChEBI" id="CHEBI:78442"/>
        <dbReference type="ChEBI" id="CHEBI:78531"/>
        <dbReference type="ChEBI" id="CHEBI:456215"/>
        <dbReference type="EC" id="6.1.1.20"/>
    </reaction>
</comment>
<keyword evidence="6" id="KW-0547">Nucleotide-binding</keyword>
<accession>A0A443SI79</accession>
<evidence type="ECO:0000256" key="5">
    <source>
        <dbReference type="ARBA" id="ARBA00022723"/>
    </source>
</evidence>
<dbReference type="InterPro" id="IPR045864">
    <property type="entry name" value="aa-tRNA-synth_II/BPL/LPL"/>
</dbReference>
<evidence type="ECO:0000313" key="13">
    <source>
        <dbReference type="EMBL" id="RWS27219.1"/>
    </source>
</evidence>
<dbReference type="PANTHER" id="PTHR10947">
    <property type="entry name" value="PHENYLALANYL-TRNA SYNTHETASE BETA CHAIN AND LEUCINE-RICH REPEAT-CONTAINING PROTEIN 47"/>
    <property type="match status" value="1"/>
</dbReference>
<evidence type="ECO:0000256" key="11">
    <source>
        <dbReference type="ARBA" id="ARBA00049255"/>
    </source>
</evidence>
<dbReference type="GO" id="GO:0009328">
    <property type="term" value="C:phenylalanine-tRNA ligase complex"/>
    <property type="evidence" value="ECO:0007669"/>
    <property type="project" value="TreeGrafter"/>
</dbReference>
<dbReference type="GO" id="GO:0000287">
    <property type="term" value="F:magnesium ion binding"/>
    <property type="evidence" value="ECO:0007669"/>
    <property type="project" value="InterPro"/>
</dbReference>
<evidence type="ECO:0000256" key="7">
    <source>
        <dbReference type="ARBA" id="ARBA00022840"/>
    </source>
</evidence>
<evidence type="ECO:0000256" key="10">
    <source>
        <dbReference type="ARBA" id="ARBA00023146"/>
    </source>
</evidence>
<dbReference type="Gene3D" id="3.30.930.10">
    <property type="entry name" value="Bira Bifunctional Protein, Domain 2"/>
    <property type="match status" value="1"/>
</dbReference>
<evidence type="ECO:0000256" key="1">
    <source>
        <dbReference type="ARBA" id="ARBA00001946"/>
    </source>
</evidence>
<keyword evidence="7" id="KW-0067">ATP-binding</keyword>
<dbReference type="PROSITE" id="PS51483">
    <property type="entry name" value="B5"/>
    <property type="match status" value="1"/>
</dbReference>
<dbReference type="InterPro" id="IPR005147">
    <property type="entry name" value="tRNA_synthase_B5-dom"/>
</dbReference>
<protein>
    <recommendedName>
        <fullName evidence="3">phenylalanine--tRNA ligase</fullName>
        <ecNumber evidence="3">6.1.1.20</ecNumber>
    </recommendedName>
</protein>
<dbReference type="CDD" id="cd00769">
    <property type="entry name" value="PheRS_beta_core"/>
    <property type="match status" value="1"/>
</dbReference>
<dbReference type="InterPro" id="IPR041616">
    <property type="entry name" value="PheRS_beta_core"/>
</dbReference>
<dbReference type="Gene3D" id="3.30.56.10">
    <property type="match status" value="1"/>
</dbReference>
<proteinExistence type="predicted"/>
<dbReference type="Proteomes" id="UP000288716">
    <property type="component" value="Unassembled WGS sequence"/>
</dbReference>
<gene>
    <name evidence="13" type="ORF">B4U80_04494</name>
</gene>
<dbReference type="VEuPathDB" id="VectorBase:LDEU004819"/>
<dbReference type="AlphaFoldDB" id="A0A443SI79"/>
<keyword evidence="10" id="KW-0030">Aminoacyl-tRNA synthetase</keyword>
<evidence type="ECO:0000256" key="4">
    <source>
        <dbReference type="ARBA" id="ARBA00022598"/>
    </source>
</evidence>
<dbReference type="GO" id="GO:0006432">
    <property type="term" value="P:phenylalanyl-tRNA aminoacylation"/>
    <property type="evidence" value="ECO:0007669"/>
    <property type="project" value="InterPro"/>
</dbReference>
<reference evidence="13 14" key="1">
    <citation type="journal article" date="2018" name="Gigascience">
        <title>Genomes of trombidid mites reveal novel predicted allergens and laterally-transferred genes associated with secondary metabolism.</title>
        <authorList>
            <person name="Dong X."/>
            <person name="Chaisiri K."/>
            <person name="Xia D."/>
            <person name="Armstrong S.D."/>
            <person name="Fang Y."/>
            <person name="Donnelly M.J."/>
            <person name="Kadowaki T."/>
            <person name="McGarry J.W."/>
            <person name="Darby A.C."/>
            <person name="Makepeace B.L."/>
        </authorList>
    </citation>
    <scope>NUCLEOTIDE SEQUENCE [LARGE SCALE GENOMIC DNA]</scope>
    <source>
        <strain evidence="13">UoL-UT</strain>
    </source>
</reference>
<dbReference type="GO" id="GO:0004826">
    <property type="term" value="F:phenylalanine-tRNA ligase activity"/>
    <property type="evidence" value="ECO:0007669"/>
    <property type="project" value="UniProtKB-EC"/>
</dbReference>
<evidence type="ECO:0000313" key="14">
    <source>
        <dbReference type="Proteomes" id="UP000288716"/>
    </source>
</evidence>
<feature type="non-terminal residue" evidence="13">
    <location>
        <position position="1"/>
    </location>
</feature>
<dbReference type="GO" id="GO:0003723">
    <property type="term" value="F:RNA binding"/>
    <property type="evidence" value="ECO:0007669"/>
    <property type="project" value="InterPro"/>
</dbReference>
<dbReference type="EC" id="6.1.1.20" evidence="3"/>
<organism evidence="13 14">
    <name type="scientific">Leptotrombidium deliense</name>
    <dbReference type="NCBI Taxonomy" id="299467"/>
    <lineage>
        <taxon>Eukaryota</taxon>
        <taxon>Metazoa</taxon>
        <taxon>Ecdysozoa</taxon>
        <taxon>Arthropoda</taxon>
        <taxon>Chelicerata</taxon>
        <taxon>Arachnida</taxon>
        <taxon>Acari</taxon>
        <taxon>Acariformes</taxon>
        <taxon>Trombidiformes</taxon>
        <taxon>Prostigmata</taxon>
        <taxon>Anystina</taxon>
        <taxon>Parasitengona</taxon>
        <taxon>Trombiculoidea</taxon>
        <taxon>Trombiculidae</taxon>
        <taxon>Leptotrombidium</taxon>
    </lineage>
</organism>
<dbReference type="STRING" id="299467.A0A443SI79"/>
<dbReference type="PANTHER" id="PTHR10947:SF0">
    <property type="entry name" value="PHENYLALANINE--TRNA LIGASE BETA SUBUNIT"/>
    <property type="match status" value="1"/>
</dbReference>
<feature type="domain" description="B5" evidence="12">
    <location>
        <begin position="1"/>
        <end position="33"/>
    </location>
</feature>
<keyword evidence="5" id="KW-0479">Metal-binding</keyword>
<keyword evidence="9" id="KW-0648">Protein biosynthesis</keyword>
<comment type="caution">
    <text evidence="13">The sequence shown here is derived from an EMBL/GenBank/DDBJ whole genome shotgun (WGS) entry which is preliminary data.</text>
</comment>
<dbReference type="SUPFAM" id="SSF46955">
    <property type="entry name" value="Putative DNA-binding domain"/>
    <property type="match status" value="1"/>
</dbReference>
<dbReference type="SUPFAM" id="SSF55681">
    <property type="entry name" value="Class II aaRS and biotin synthetases"/>
    <property type="match status" value="1"/>
</dbReference>
<evidence type="ECO:0000256" key="6">
    <source>
        <dbReference type="ARBA" id="ARBA00022741"/>
    </source>
</evidence>
<dbReference type="InterPro" id="IPR009061">
    <property type="entry name" value="DNA-bd_dom_put_sf"/>
</dbReference>
<dbReference type="InterPro" id="IPR045060">
    <property type="entry name" value="Phe-tRNA-ligase_IIc_bsu"/>
</dbReference>
<sequence length="248" mass="27921">VNVTIPPTRHDILHECDIMEDVGIAFGYNNIEWTFPNAQTVGQQLSLNKLSDQLRYEISRCGFTEALTFSLCSKEDIAKRMRDDASLEIAVTISNPKTIDFEVARTSLIPGLLKTVHSNKKMPLPMKLFEISDVVLKDKNTEVGARNERRLCALNYNKTPGFEVIHGLLDRIMQVLNICYSPEKNNNGYYIKSCQDNRFLLGRCAEIVVDASVVGVMGVLHPEVIGNFELTQPCAVLEINVEKLTYKL</sequence>